<dbReference type="Pfam" id="PF00394">
    <property type="entry name" value="Cu-oxidase"/>
    <property type="match status" value="1"/>
</dbReference>
<dbReference type="PROSITE" id="PS00080">
    <property type="entry name" value="MULTICOPPER_OXIDASE2"/>
    <property type="match status" value="1"/>
</dbReference>
<feature type="signal peptide" evidence="5">
    <location>
        <begin position="1"/>
        <end position="23"/>
    </location>
</feature>
<evidence type="ECO:0000259" key="6">
    <source>
        <dbReference type="Pfam" id="PF00394"/>
    </source>
</evidence>
<keyword evidence="3" id="KW-0186">Copper</keyword>
<dbReference type="GO" id="GO:0016491">
    <property type="term" value="F:oxidoreductase activity"/>
    <property type="evidence" value="ECO:0007669"/>
    <property type="project" value="UniProtKB-KW"/>
</dbReference>
<keyword evidence="5" id="KW-0732">Signal</keyword>
<evidence type="ECO:0000256" key="2">
    <source>
        <dbReference type="ARBA" id="ARBA00023002"/>
    </source>
</evidence>
<dbReference type="SUPFAM" id="SSF49503">
    <property type="entry name" value="Cupredoxins"/>
    <property type="match status" value="3"/>
</dbReference>
<dbReference type="InterPro" id="IPR011707">
    <property type="entry name" value="Cu-oxidase-like_N"/>
</dbReference>
<evidence type="ECO:0000259" key="7">
    <source>
        <dbReference type="Pfam" id="PF07731"/>
    </source>
</evidence>
<evidence type="ECO:0000256" key="5">
    <source>
        <dbReference type="SAM" id="SignalP"/>
    </source>
</evidence>
<dbReference type="CDD" id="cd13861">
    <property type="entry name" value="CuRO_1_CumA_like"/>
    <property type="match status" value="1"/>
</dbReference>
<dbReference type="Pfam" id="PF07732">
    <property type="entry name" value="Cu-oxidase_3"/>
    <property type="match status" value="1"/>
</dbReference>
<comment type="caution">
    <text evidence="9">The sequence shown here is derived from an EMBL/GenBank/DDBJ whole genome shotgun (WGS) entry which is preliminary data.</text>
</comment>
<reference evidence="9 10" key="1">
    <citation type="submission" date="2016-07" db="EMBL/GenBank/DDBJ databases">
        <title>Draft genome sequence of Prauserella muralis DSM 45305, isolated from a mould-covered wall in an indoor environment.</title>
        <authorList>
            <person name="Ruckert C."/>
            <person name="Albersmeier A."/>
            <person name="Jiang C.-L."/>
            <person name="Jiang Y."/>
            <person name="Kalinowski J."/>
            <person name="Schneider O."/>
            <person name="Winkler A."/>
            <person name="Zotchev S.B."/>
        </authorList>
    </citation>
    <scope>NUCLEOTIDE SEQUENCE [LARGE SCALE GENOMIC DNA]</scope>
    <source>
        <strain evidence="9 10">DSM 45305</strain>
    </source>
</reference>
<evidence type="ECO:0000259" key="8">
    <source>
        <dbReference type="Pfam" id="PF07732"/>
    </source>
</evidence>
<keyword evidence="2" id="KW-0560">Oxidoreductase</keyword>
<keyword evidence="10" id="KW-1185">Reference proteome</keyword>
<feature type="domain" description="Plastocyanin-like" evidence="7">
    <location>
        <begin position="408"/>
        <end position="512"/>
    </location>
</feature>
<sequence length="516" mass="55174">MTAPFRRISRRGFLILGAGVTTAAGLAACTSGNASPPAPTRIGPKSPQVAATERNRRTASTRSTSVSLEADVSEIDLGGIQVKTWTYGGEVPGKEIRITRGDVLNAELSNKLPQPTTVHWHGLALRNDMDGVPVLTQPEIKAGTSFSYEFVAPDAGTYWFHPHVGTQLDRGLYTPLIVEDPADGSDYDTELVIVLDDWLDGIDGRDPDTVLAGLKKNGMMMGESGDSSMPGMDHGDMPGMGGMPQSELLGGDAGDVTYRYVLANGRISAAPRTFRARPGQRIRLRLINAAADTAFRVGVPGVPMTITHTDGFPVVPQRADVVLLGMGERLDAIITVPNSTVPVLALAEGRDTYAQVLLQSGRPGDPAAGDTAASQVAALPVLTASNLKAADEVTLREKAPDVTHTLVLEGPGAKYDWTINGKTYDPGDGLPIRTGQRVRLRFENKSTMFHPMHVHGHTFQILGKNGRGARKDTAMTVPGTTLDVDFDANNPGQWLTHCHNIYHSEAGMMTVVSYVE</sequence>
<feature type="region of interest" description="Disordered" evidence="4">
    <location>
        <begin position="32"/>
        <end position="65"/>
    </location>
</feature>
<dbReference type="InterPro" id="IPR034279">
    <property type="entry name" value="CuRO_3_CopA"/>
</dbReference>
<gene>
    <name evidence="9" type="ORF">BAY60_18425</name>
</gene>
<dbReference type="AlphaFoldDB" id="A0A2V4B254"/>
<accession>A0A2V4B254</accession>
<evidence type="ECO:0000313" key="9">
    <source>
        <dbReference type="EMBL" id="PXY28284.1"/>
    </source>
</evidence>
<dbReference type="RefSeq" id="WP_112282299.1">
    <property type="nucleotide sequence ID" value="NZ_MASW01000002.1"/>
</dbReference>
<dbReference type="PANTHER" id="PTHR11709">
    <property type="entry name" value="MULTI-COPPER OXIDASE"/>
    <property type="match status" value="1"/>
</dbReference>
<feature type="chain" id="PRO_5043310287" evidence="5">
    <location>
        <begin position="24"/>
        <end position="516"/>
    </location>
</feature>
<dbReference type="InterPro" id="IPR008972">
    <property type="entry name" value="Cupredoxin"/>
</dbReference>
<dbReference type="PROSITE" id="PS51318">
    <property type="entry name" value="TAT"/>
    <property type="match status" value="1"/>
</dbReference>
<dbReference type="Gene3D" id="2.60.40.420">
    <property type="entry name" value="Cupredoxins - blue copper proteins"/>
    <property type="match status" value="3"/>
</dbReference>
<dbReference type="InterPro" id="IPR002355">
    <property type="entry name" value="Cu_oxidase_Cu_BS"/>
</dbReference>
<name>A0A2V4B254_9PSEU</name>
<dbReference type="EMBL" id="MASW01000002">
    <property type="protein sequence ID" value="PXY28284.1"/>
    <property type="molecule type" value="Genomic_DNA"/>
</dbReference>
<dbReference type="CDD" id="cd13896">
    <property type="entry name" value="CuRO_3_CopA"/>
    <property type="match status" value="1"/>
</dbReference>
<proteinExistence type="predicted"/>
<evidence type="ECO:0000256" key="3">
    <source>
        <dbReference type="ARBA" id="ARBA00023008"/>
    </source>
</evidence>
<dbReference type="InterPro" id="IPR006311">
    <property type="entry name" value="TAT_signal"/>
</dbReference>
<dbReference type="GO" id="GO:0005507">
    <property type="term" value="F:copper ion binding"/>
    <property type="evidence" value="ECO:0007669"/>
    <property type="project" value="InterPro"/>
</dbReference>
<evidence type="ECO:0000313" key="10">
    <source>
        <dbReference type="Proteomes" id="UP000249915"/>
    </source>
</evidence>
<dbReference type="InterPro" id="IPR011706">
    <property type="entry name" value="Cu-oxidase_C"/>
</dbReference>
<keyword evidence="1" id="KW-0479">Metal-binding</keyword>
<feature type="domain" description="Plastocyanin-like" evidence="8">
    <location>
        <begin position="78"/>
        <end position="182"/>
    </location>
</feature>
<dbReference type="InterPro" id="IPR001117">
    <property type="entry name" value="Cu-oxidase_2nd"/>
</dbReference>
<dbReference type="Proteomes" id="UP000249915">
    <property type="component" value="Unassembled WGS sequence"/>
</dbReference>
<dbReference type="PANTHER" id="PTHR11709:SF394">
    <property type="entry name" value="FI03373P-RELATED"/>
    <property type="match status" value="1"/>
</dbReference>
<feature type="domain" description="Plastocyanin-like" evidence="6">
    <location>
        <begin position="244"/>
        <end position="338"/>
    </location>
</feature>
<dbReference type="PROSITE" id="PS51257">
    <property type="entry name" value="PROKAR_LIPOPROTEIN"/>
    <property type="match status" value="1"/>
</dbReference>
<dbReference type="Pfam" id="PF07731">
    <property type="entry name" value="Cu-oxidase_2"/>
    <property type="match status" value="1"/>
</dbReference>
<evidence type="ECO:0000256" key="4">
    <source>
        <dbReference type="SAM" id="MobiDB-lite"/>
    </source>
</evidence>
<dbReference type="InterPro" id="IPR045087">
    <property type="entry name" value="Cu-oxidase_fam"/>
</dbReference>
<organism evidence="9 10">
    <name type="scientific">Prauserella muralis</name>
    <dbReference type="NCBI Taxonomy" id="588067"/>
    <lineage>
        <taxon>Bacteria</taxon>
        <taxon>Bacillati</taxon>
        <taxon>Actinomycetota</taxon>
        <taxon>Actinomycetes</taxon>
        <taxon>Pseudonocardiales</taxon>
        <taxon>Pseudonocardiaceae</taxon>
        <taxon>Prauserella</taxon>
    </lineage>
</organism>
<evidence type="ECO:0000256" key="1">
    <source>
        <dbReference type="ARBA" id="ARBA00022723"/>
    </source>
</evidence>
<protein>
    <submittedName>
        <fullName evidence="9">Copper oxidase</fullName>
    </submittedName>
</protein>
<dbReference type="OrthoDB" id="345021at2"/>